<feature type="region of interest" description="Disordered" evidence="1">
    <location>
        <begin position="1"/>
        <end position="29"/>
    </location>
</feature>
<dbReference type="OrthoDB" id="9802600at2"/>
<evidence type="ECO:0008006" key="5">
    <source>
        <dbReference type="Google" id="ProtNLM"/>
    </source>
</evidence>
<protein>
    <recommendedName>
        <fullName evidence="5">Metallo-peptidase family M12B Reprolysin-like</fullName>
    </recommendedName>
</protein>
<evidence type="ECO:0000313" key="3">
    <source>
        <dbReference type="EMBL" id="SEH15776.1"/>
    </source>
</evidence>
<dbReference type="EMBL" id="FNWJ01000002">
    <property type="protein sequence ID" value="SEH15776.1"/>
    <property type="molecule type" value="Genomic_DNA"/>
</dbReference>
<dbReference type="RefSeq" id="WP_093118744.1">
    <property type="nucleotide sequence ID" value="NZ_FNWJ01000002.1"/>
</dbReference>
<keyword evidence="4" id="KW-1185">Reference proteome</keyword>
<reference evidence="4" key="1">
    <citation type="submission" date="2016-10" db="EMBL/GenBank/DDBJ databases">
        <authorList>
            <person name="Varghese N."/>
            <person name="Submissions S."/>
        </authorList>
    </citation>
    <scope>NUCLEOTIDE SEQUENCE [LARGE SCALE GENOMIC DNA]</scope>
    <source>
        <strain evidence="4">ATCC 35263</strain>
    </source>
</reference>
<dbReference type="AlphaFoldDB" id="A0A1H6FYA8"/>
<name>A0A1H6FYA8_THEAL</name>
<sequence length="494" mass="52818">MKAREGRDPGYGELPTGGPGAGPPAADCSPAAARSGRGACLRGLLGPTILLLAALLLPAVARPRPGVRVVAHADRLPAVPDAAWRSLLPARARIATAASSTPGDWCGEPTFEEYGPARAHTIKVVYAYPRGGSDRFGVYSDLIQRDVEAARVFYARESGGTVMPRFDLGTACGPAYVDVRKVELPRPREGYPADAARAALVLAQDLSNLLGPNRDYLVYVDGLASSGDATGVATMASDDSPGPDNRAASGGFFGFVIGDGSPDFNRARTLTAIHELTHTLGAVQDSAPHSTGAGHCFDEQDVMCYDDGGPRVPHPLPRVRCRANPLPRLDCGRDDYFAPTPASTSYLARHWNVARSPFLCGEPECPVSELAQRTIPAAKTRRPQTSATGALARRLARQVARAIARRGRLPRTVSARFVAPGRGVLRLRIALASRTVAIGSARVVRRGPLRVRFTLRPVRHESAHAAAFGTLRVRVVFEPAALRPRGFRYSNERR</sequence>
<feature type="compositionally biased region" description="Basic and acidic residues" evidence="1">
    <location>
        <begin position="1"/>
        <end position="10"/>
    </location>
</feature>
<dbReference type="Proteomes" id="UP000222056">
    <property type="component" value="Unassembled WGS sequence"/>
</dbReference>
<organism evidence="3 4">
    <name type="scientific">Thermoleophilum album</name>
    <dbReference type="NCBI Taxonomy" id="29539"/>
    <lineage>
        <taxon>Bacteria</taxon>
        <taxon>Bacillati</taxon>
        <taxon>Actinomycetota</taxon>
        <taxon>Thermoleophilia</taxon>
        <taxon>Thermoleophilales</taxon>
        <taxon>Thermoleophilaceae</taxon>
        <taxon>Thermoleophilum</taxon>
    </lineage>
</organism>
<proteinExistence type="predicted"/>
<gene>
    <name evidence="3" type="ORF">SAMN02745716_2061</name>
</gene>
<feature type="transmembrane region" description="Helical" evidence="2">
    <location>
        <begin position="44"/>
        <end position="61"/>
    </location>
</feature>
<keyword evidence="2" id="KW-1133">Transmembrane helix</keyword>
<evidence type="ECO:0000313" key="4">
    <source>
        <dbReference type="Proteomes" id="UP000222056"/>
    </source>
</evidence>
<keyword evidence="2" id="KW-0472">Membrane</keyword>
<evidence type="ECO:0000256" key="2">
    <source>
        <dbReference type="SAM" id="Phobius"/>
    </source>
</evidence>
<keyword evidence="2" id="KW-0812">Transmembrane</keyword>
<evidence type="ECO:0000256" key="1">
    <source>
        <dbReference type="SAM" id="MobiDB-lite"/>
    </source>
</evidence>
<accession>A0A1H6FYA8</accession>